<keyword evidence="6 8" id="KW-0560">Oxidoreductase</keyword>
<gene>
    <name evidence="10" type="ORF">SAMN04488561_0398</name>
</gene>
<comment type="similarity">
    <text evidence="3 8">Belongs to the methylenetetrahydrofolate reductase family.</text>
</comment>
<evidence type="ECO:0000313" key="11">
    <source>
        <dbReference type="Proteomes" id="UP000181980"/>
    </source>
</evidence>
<evidence type="ECO:0000313" key="10">
    <source>
        <dbReference type="EMBL" id="SED77842.1"/>
    </source>
</evidence>
<dbReference type="InterPro" id="IPR029041">
    <property type="entry name" value="FAD-linked_oxidoreductase-like"/>
</dbReference>
<dbReference type="Proteomes" id="UP000181980">
    <property type="component" value="Unassembled WGS sequence"/>
</dbReference>
<keyword evidence="4 8" id="KW-0285">Flavoprotein</keyword>
<dbReference type="Pfam" id="PF02219">
    <property type="entry name" value="MTHFR"/>
    <property type="match status" value="1"/>
</dbReference>
<sequence>MTTVLDRLAGRRPVFSVEFFPPRDDADETVLWTAVRQLEPLDPAFVSVTYGAGGSSRERTIRTTGRIRRETTLTPVAHLAGVGHSRAELRNVVGWYAENGIRNVLAIRGDPPGGPAAEWVAHPDGVTYADEMVSLIGGLGAFCVGVAAFPHGHPESPDLETDVRRLLGKVRRGAHFAVAQLCFEPDYFLRLRDRLAALGCDVPLLPGVMPLTTRRTLEKSVELSGVSAPAAVADRLARYDDDPAGFRAEGIDLTTSMCDRLLAEGVQGLHFYTLNRSTATRELVRRLDLGTRDRTHGDASIPVRSVRPATGQVRDLPPCRAAAEPRS</sequence>
<dbReference type="SUPFAM" id="SSF51730">
    <property type="entry name" value="FAD-linked oxidoreductase"/>
    <property type="match status" value="1"/>
</dbReference>
<evidence type="ECO:0000256" key="2">
    <source>
        <dbReference type="ARBA" id="ARBA00004777"/>
    </source>
</evidence>
<name>A0A1H5DGD2_9ACTN</name>
<dbReference type="GO" id="GO:0106312">
    <property type="term" value="F:methylenetetrahydrofolate reductase (NADH) activity"/>
    <property type="evidence" value="ECO:0007669"/>
    <property type="project" value="UniProtKB-EC"/>
</dbReference>
<dbReference type="GO" id="GO:0009086">
    <property type="term" value="P:methionine biosynthetic process"/>
    <property type="evidence" value="ECO:0007669"/>
    <property type="project" value="TreeGrafter"/>
</dbReference>
<evidence type="ECO:0000256" key="3">
    <source>
        <dbReference type="ARBA" id="ARBA00006743"/>
    </source>
</evidence>
<keyword evidence="11" id="KW-1185">Reference proteome</keyword>
<dbReference type="PANTHER" id="PTHR45754">
    <property type="entry name" value="METHYLENETETRAHYDROFOLATE REDUCTASE"/>
    <property type="match status" value="1"/>
</dbReference>
<organism evidence="10 11">
    <name type="scientific">Jiangella alba</name>
    <dbReference type="NCBI Taxonomy" id="561176"/>
    <lineage>
        <taxon>Bacteria</taxon>
        <taxon>Bacillati</taxon>
        <taxon>Actinomycetota</taxon>
        <taxon>Actinomycetes</taxon>
        <taxon>Jiangellales</taxon>
        <taxon>Jiangellaceae</taxon>
        <taxon>Jiangella</taxon>
    </lineage>
</organism>
<dbReference type="InterPro" id="IPR003171">
    <property type="entry name" value="Mehydrof_redctse-like"/>
</dbReference>
<evidence type="ECO:0000256" key="8">
    <source>
        <dbReference type="RuleBase" id="RU003862"/>
    </source>
</evidence>
<dbReference type="RefSeq" id="WP_069113812.1">
    <property type="nucleotide sequence ID" value="NZ_FNUC01000002.1"/>
</dbReference>
<comment type="cofactor">
    <cofactor evidence="1 8">
        <name>FAD</name>
        <dbReference type="ChEBI" id="CHEBI:57692"/>
    </cofactor>
</comment>
<dbReference type="OrthoDB" id="9812555at2"/>
<dbReference type="GO" id="GO:0005829">
    <property type="term" value="C:cytosol"/>
    <property type="evidence" value="ECO:0007669"/>
    <property type="project" value="TreeGrafter"/>
</dbReference>
<comment type="pathway">
    <text evidence="2 8">One-carbon metabolism; tetrahydrofolate interconversion.</text>
</comment>
<accession>A0A1H5DGD2</accession>
<proteinExistence type="inferred from homology"/>
<dbReference type="Gene3D" id="3.20.20.220">
    <property type="match status" value="1"/>
</dbReference>
<evidence type="ECO:0000256" key="6">
    <source>
        <dbReference type="ARBA" id="ARBA00023002"/>
    </source>
</evidence>
<keyword evidence="5 8" id="KW-0274">FAD</keyword>
<reference evidence="11" key="1">
    <citation type="submission" date="2016-10" db="EMBL/GenBank/DDBJ databases">
        <authorList>
            <person name="Varghese N."/>
            <person name="Submissions S."/>
        </authorList>
    </citation>
    <scope>NUCLEOTIDE SEQUENCE [LARGE SCALE GENOMIC DNA]</scope>
    <source>
        <strain evidence="11">DSM 45237</strain>
    </source>
</reference>
<evidence type="ECO:0000256" key="1">
    <source>
        <dbReference type="ARBA" id="ARBA00001974"/>
    </source>
</evidence>
<evidence type="ECO:0000256" key="4">
    <source>
        <dbReference type="ARBA" id="ARBA00022630"/>
    </source>
</evidence>
<comment type="catalytic activity">
    <reaction evidence="7">
        <text>(6S)-5-methyl-5,6,7,8-tetrahydrofolate + NAD(+) = (6R)-5,10-methylene-5,6,7,8-tetrahydrofolate + NADH + H(+)</text>
        <dbReference type="Rhea" id="RHEA:19821"/>
        <dbReference type="ChEBI" id="CHEBI:15378"/>
        <dbReference type="ChEBI" id="CHEBI:15636"/>
        <dbReference type="ChEBI" id="CHEBI:18608"/>
        <dbReference type="ChEBI" id="CHEBI:57540"/>
        <dbReference type="ChEBI" id="CHEBI:57945"/>
        <dbReference type="EC" id="1.5.1.54"/>
    </reaction>
    <physiologicalReaction direction="right-to-left" evidence="7">
        <dbReference type="Rhea" id="RHEA:19823"/>
    </physiologicalReaction>
</comment>
<dbReference type="CDD" id="cd00537">
    <property type="entry name" value="MTHFR"/>
    <property type="match status" value="1"/>
</dbReference>
<dbReference type="GO" id="GO:0071949">
    <property type="term" value="F:FAD binding"/>
    <property type="evidence" value="ECO:0007669"/>
    <property type="project" value="TreeGrafter"/>
</dbReference>
<dbReference type="STRING" id="561176.SAMN04488561_0398"/>
<dbReference type="UniPathway" id="UPA00193"/>
<feature type="region of interest" description="Disordered" evidence="9">
    <location>
        <begin position="308"/>
        <end position="327"/>
    </location>
</feature>
<evidence type="ECO:0000256" key="5">
    <source>
        <dbReference type="ARBA" id="ARBA00022827"/>
    </source>
</evidence>
<dbReference type="AlphaFoldDB" id="A0A1H5DGD2"/>
<dbReference type="EMBL" id="FNUC01000002">
    <property type="protein sequence ID" value="SED77842.1"/>
    <property type="molecule type" value="Genomic_DNA"/>
</dbReference>
<evidence type="ECO:0000256" key="7">
    <source>
        <dbReference type="ARBA" id="ARBA00048628"/>
    </source>
</evidence>
<dbReference type="GO" id="GO:0035999">
    <property type="term" value="P:tetrahydrofolate interconversion"/>
    <property type="evidence" value="ECO:0007669"/>
    <property type="project" value="UniProtKB-UniPathway"/>
</dbReference>
<dbReference type="PANTHER" id="PTHR45754:SF3">
    <property type="entry name" value="METHYLENETETRAHYDROFOLATE REDUCTASE (NADPH)"/>
    <property type="match status" value="1"/>
</dbReference>
<protein>
    <recommendedName>
        <fullName evidence="8">Methylenetetrahydrofolate reductase</fullName>
    </recommendedName>
</protein>
<evidence type="ECO:0000256" key="9">
    <source>
        <dbReference type="SAM" id="MobiDB-lite"/>
    </source>
</evidence>